<protein>
    <submittedName>
        <fullName evidence="2">Uncharacterized protein</fullName>
    </submittedName>
</protein>
<keyword evidence="3" id="KW-1185">Reference proteome</keyword>
<proteinExistence type="predicted"/>
<name>A0ABV3SY97_9ACTN</name>
<evidence type="ECO:0000313" key="3">
    <source>
        <dbReference type="Proteomes" id="UP001556631"/>
    </source>
</evidence>
<dbReference type="Proteomes" id="UP001556631">
    <property type="component" value="Unassembled WGS sequence"/>
</dbReference>
<sequence length="256" mass="27928">MSDPISPPDHSAQAGSGPDSRPAETERPRPVLVVVLLPFVVAYDGVRAAVAGVRRLARRLFGRLVSWMAAALRTVLSLLDRVVAWPLRILTAVASVARRLLAASLRGLSRLAALALAVLAAPIQAVQRILAAFSAVLLAPLRALVRFLKAGWVASWRTAERLLRRFWRRVVAVVRIAVSPLTTLWRLFTGLGRRVRHWFGRHVGHPARAGLALLRDRVGRPFRAARGALARARAGVRAHLRGVRDSLGLRRGSGDS</sequence>
<accession>A0ABV3SY97</accession>
<reference evidence="2 3" key="1">
    <citation type="submission" date="2024-07" db="EMBL/GenBank/DDBJ databases">
        <authorList>
            <person name="Lee S."/>
            <person name="Kang M."/>
        </authorList>
    </citation>
    <scope>NUCLEOTIDE SEQUENCE [LARGE SCALE GENOMIC DNA]</scope>
    <source>
        <strain evidence="2 3">DS6</strain>
    </source>
</reference>
<feature type="region of interest" description="Disordered" evidence="1">
    <location>
        <begin position="1"/>
        <end position="26"/>
    </location>
</feature>
<organism evidence="2 3">
    <name type="scientific">Nocardioides eburneus</name>
    <dbReference type="NCBI Taxonomy" id="3231482"/>
    <lineage>
        <taxon>Bacteria</taxon>
        <taxon>Bacillati</taxon>
        <taxon>Actinomycetota</taxon>
        <taxon>Actinomycetes</taxon>
        <taxon>Propionibacteriales</taxon>
        <taxon>Nocardioidaceae</taxon>
        <taxon>Nocardioides</taxon>
    </lineage>
</organism>
<gene>
    <name evidence="2" type="ORF">AB3X52_09790</name>
</gene>
<dbReference type="EMBL" id="JBFPJR010000014">
    <property type="protein sequence ID" value="MEX0427912.1"/>
    <property type="molecule type" value="Genomic_DNA"/>
</dbReference>
<evidence type="ECO:0000256" key="1">
    <source>
        <dbReference type="SAM" id="MobiDB-lite"/>
    </source>
</evidence>
<dbReference type="RefSeq" id="WP_367993741.1">
    <property type="nucleotide sequence ID" value="NZ_JBFPJR010000014.1"/>
</dbReference>
<evidence type="ECO:0000313" key="2">
    <source>
        <dbReference type="EMBL" id="MEX0427912.1"/>
    </source>
</evidence>
<comment type="caution">
    <text evidence="2">The sequence shown here is derived from an EMBL/GenBank/DDBJ whole genome shotgun (WGS) entry which is preliminary data.</text>
</comment>